<organism evidence="1 2">
    <name type="scientific">Aquimarina aggregata</name>
    <dbReference type="NCBI Taxonomy" id="1642818"/>
    <lineage>
        <taxon>Bacteria</taxon>
        <taxon>Pseudomonadati</taxon>
        <taxon>Bacteroidota</taxon>
        <taxon>Flavobacteriia</taxon>
        <taxon>Flavobacteriales</taxon>
        <taxon>Flavobacteriaceae</taxon>
        <taxon>Aquimarina</taxon>
    </lineage>
</organism>
<evidence type="ECO:0000313" key="1">
    <source>
        <dbReference type="EMBL" id="KZS39724.1"/>
    </source>
</evidence>
<dbReference type="STRING" id="1642818.AWE51_08720"/>
<dbReference type="Proteomes" id="UP000076715">
    <property type="component" value="Unassembled WGS sequence"/>
</dbReference>
<name>A0A162CN99_9FLAO</name>
<dbReference type="EMBL" id="LQRT01000024">
    <property type="protein sequence ID" value="KZS39724.1"/>
    <property type="molecule type" value="Genomic_DNA"/>
</dbReference>
<dbReference type="OrthoDB" id="1230778at2"/>
<protein>
    <submittedName>
        <fullName evidence="1">Uncharacterized protein</fullName>
    </submittedName>
</protein>
<reference evidence="1 2" key="1">
    <citation type="submission" date="2016-01" db="EMBL/GenBank/DDBJ databases">
        <title>The draft genome sequence of Aquimarina sp. RZW4-3-2.</title>
        <authorList>
            <person name="Wang Y."/>
        </authorList>
    </citation>
    <scope>NUCLEOTIDE SEQUENCE [LARGE SCALE GENOMIC DNA]</scope>
    <source>
        <strain evidence="1 2">RZW4-3-2</strain>
    </source>
</reference>
<accession>A0A162CN99</accession>
<gene>
    <name evidence="1" type="ORF">AWE51_08720</name>
</gene>
<sequence>MNIDFQKQLCKQGLAKFSEYIKLLLYKENENIFDILDFNDDSIYLNPLFFSYFNGEKNKQDLQSIIFSYQKENISIKSIELTTDEFGRIYLPTIGWFQTKLANETLNFEKENLVLKKNDSIINYNFENIEMIDGTTVEILKYPISLLKKSYYNVDNEIIEVEIEKITRIQLNNITRAYNIIKNNAPEHFELIEMCNSKSVIFNVDTYQRNSFADVAAHGVGFYNAYQKEYDEVFFIDDIAHQTGHVIFSNMIFEIEDFLKIEKETILEEIKQPDGSVIENRNLHIVFHALYTYYTTFICLDACMSNNVFKGRQKHETLGRICFYLTKCHKDLLLIDNPISSSEESKRIFTEKGLLIYKMVKNKWIEMYEKWFDVIEHFNLKNQLYNFSYSRFIKLNPLNENIY</sequence>
<proteinExistence type="predicted"/>
<keyword evidence="2" id="KW-1185">Reference proteome</keyword>
<dbReference type="RefSeq" id="WP_066315494.1">
    <property type="nucleotide sequence ID" value="NZ_LQRT01000024.1"/>
</dbReference>
<dbReference type="AlphaFoldDB" id="A0A162CN99"/>
<comment type="caution">
    <text evidence="1">The sequence shown here is derived from an EMBL/GenBank/DDBJ whole genome shotgun (WGS) entry which is preliminary data.</text>
</comment>
<evidence type="ECO:0000313" key="2">
    <source>
        <dbReference type="Proteomes" id="UP000076715"/>
    </source>
</evidence>